<dbReference type="InterPro" id="IPR024311">
    <property type="entry name" value="Lipocalin-like"/>
</dbReference>
<name>A0ABN4FVY6_9BURK</name>
<reference evidence="4" key="1">
    <citation type="submission" date="2015-02" db="EMBL/GenBank/DDBJ databases">
        <title>Complete Genome Sequencing of Pandoraea vervacti NS15 sp. nov.</title>
        <authorList>
            <person name="Chan K.-G."/>
        </authorList>
    </citation>
    <scope>NUCLEOTIDE SEQUENCE [LARGE SCALE GENOMIC DNA]</scope>
    <source>
        <strain evidence="4">NS15</strain>
    </source>
</reference>
<dbReference type="Pfam" id="PF13924">
    <property type="entry name" value="Lipocalin_5"/>
    <property type="match status" value="1"/>
</dbReference>
<feature type="chain" id="PRO_5047438979" evidence="1">
    <location>
        <begin position="26"/>
        <end position="178"/>
    </location>
</feature>
<dbReference type="Proteomes" id="UP000035085">
    <property type="component" value="Chromosome"/>
</dbReference>
<protein>
    <submittedName>
        <fullName evidence="3">Lipocalin-like domain protein</fullName>
    </submittedName>
</protein>
<keyword evidence="4" id="KW-1185">Reference proteome</keyword>
<organism evidence="3 4">
    <name type="scientific">Pandoraea vervacti</name>
    <dbReference type="NCBI Taxonomy" id="656178"/>
    <lineage>
        <taxon>Bacteria</taxon>
        <taxon>Pseudomonadati</taxon>
        <taxon>Pseudomonadota</taxon>
        <taxon>Betaproteobacteria</taxon>
        <taxon>Burkholderiales</taxon>
        <taxon>Burkholderiaceae</taxon>
        <taxon>Pandoraea</taxon>
    </lineage>
</organism>
<feature type="domain" description="Lipocalin-like" evidence="2">
    <location>
        <begin position="38"/>
        <end position="160"/>
    </location>
</feature>
<evidence type="ECO:0000256" key="1">
    <source>
        <dbReference type="SAM" id="SignalP"/>
    </source>
</evidence>
<dbReference type="RefSeq" id="WP_044455142.1">
    <property type="nucleotide sequence ID" value="NZ_CP010897.2"/>
</dbReference>
<accession>A0ABN4FVY6</accession>
<keyword evidence="1" id="KW-0732">Signal</keyword>
<evidence type="ECO:0000313" key="3">
    <source>
        <dbReference type="EMBL" id="AJP56973.1"/>
    </source>
</evidence>
<gene>
    <name evidence="3" type="ORF">UC34_08160</name>
</gene>
<proteinExistence type="predicted"/>
<sequence>MKAQTMCQWSAIGAMLVAYGLTANAAQADAKTDQRALIGTWTLVAADVQRPDGSRARDYGADPKGRLVIDAQGHYSLQIFKSERVKFISGDKAVASAEEYKAAVMGSSTHFGTLKVDSAAGTLSFHIQSASFPNWEGQVQKRNYELNGDVLSYRVTPRPNGDVPISIWQRVSDSDLGD</sequence>
<evidence type="ECO:0000313" key="4">
    <source>
        <dbReference type="Proteomes" id="UP000035085"/>
    </source>
</evidence>
<evidence type="ECO:0000259" key="2">
    <source>
        <dbReference type="Pfam" id="PF13924"/>
    </source>
</evidence>
<dbReference type="EMBL" id="CP010897">
    <property type="protein sequence ID" value="AJP56973.1"/>
    <property type="molecule type" value="Genomic_DNA"/>
</dbReference>
<feature type="signal peptide" evidence="1">
    <location>
        <begin position="1"/>
        <end position="25"/>
    </location>
</feature>